<reference evidence="2 3" key="1">
    <citation type="submission" date="2015-01" db="EMBL/GenBank/DDBJ databases">
        <title>Genome of allotetraploid Gossypium barbadense reveals genomic plasticity and fiber elongation in cotton evolution.</title>
        <authorList>
            <person name="Chen X."/>
            <person name="Liu X."/>
            <person name="Zhao B."/>
            <person name="Zheng H."/>
            <person name="Hu Y."/>
            <person name="Lu G."/>
            <person name="Yang C."/>
            <person name="Chen J."/>
            <person name="Shan C."/>
            <person name="Zhang L."/>
            <person name="Zhou Y."/>
            <person name="Wang L."/>
            <person name="Guo W."/>
            <person name="Bai Y."/>
            <person name="Ruan J."/>
            <person name="Shangguan X."/>
            <person name="Mao Y."/>
            <person name="Jiang J."/>
            <person name="Zhu Y."/>
            <person name="Lei J."/>
            <person name="Kang H."/>
            <person name="Chen S."/>
            <person name="He X."/>
            <person name="Wang R."/>
            <person name="Wang Y."/>
            <person name="Chen J."/>
            <person name="Wang L."/>
            <person name="Yu S."/>
            <person name="Wang B."/>
            <person name="Wei J."/>
            <person name="Song S."/>
            <person name="Lu X."/>
            <person name="Gao Z."/>
            <person name="Gu W."/>
            <person name="Deng X."/>
            <person name="Ma D."/>
            <person name="Wang S."/>
            <person name="Liang W."/>
            <person name="Fang L."/>
            <person name="Cai C."/>
            <person name="Zhu X."/>
            <person name="Zhou B."/>
            <person name="Zhang Y."/>
            <person name="Chen Z."/>
            <person name="Xu S."/>
            <person name="Zhu R."/>
            <person name="Wang S."/>
            <person name="Zhang T."/>
            <person name="Zhao G."/>
        </authorList>
    </citation>
    <scope>NUCLEOTIDE SEQUENCE [LARGE SCALE GENOMIC DNA]</scope>
    <source>
        <strain evidence="3">cv. Xinhai21</strain>
        <tissue evidence="2">Leaf</tissue>
    </source>
</reference>
<dbReference type="OrthoDB" id="20844at2759"/>
<sequence>MEEEGSYGKSPRLEDMVHGEDARYESDDEHVEVKQKEKPVGPPLELEVPFRPAPAHPTKVYFLPMLSLEKI</sequence>
<evidence type="ECO:0000313" key="3">
    <source>
        <dbReference type="Proteomes" id="UP000239757"/>
    </source>
</evidence>
<dbReference type="AlphaFoldDB" id="A0A2P5X232"/>
<feature type="compositionally biased region" description="Basic and acidic residues" evidence="1">
    <location>
        <begin position="11"/>
        <end position="39"/>
    </location>
</feature>
<proteinExistence type="predicted"/>
<feature type="region of interest" description="Disordered" evidence="1">
    <location>
        <begin position="1"/>
        <end position="49"/>
    </location>
</feature>
<gene>
    <name evidence="2" type="ORF">GOBAR_AA23279</name>
</gene>
<accession>A0A2P5X232</accession>
<dbReference type="Proteomes" id="UP000239757">
    <property type="component" value="Unassembled WGS sequence"/>
</dbReference>
<organism evidence="2 3">
    <name type="scientific">Gossypium barbadense</name>
    <name type="common">Sea Island cotton</name>
    <name type="synonym">Hibiscus barbadensis</name>
    <dbReference type="NCBI Taxonomy" id="3634"/>
    <lineage>
        <taxon>Eukaryota</taxon>
        <taxon>Viridiplantae</taxon>
        <taxon>Streptophyta</taxon>
        <taxon>Embryophyta</taxon>
        <taxon>Tracheophyta</taxon>
        <taxon>Spermatophyta</taxon>
        <taxon>Magnoliopsida</taxon>
        <taxon>eudicotyledons</taxon>
        <taxon>Gunneridae</taxon>
        <taxon>Pentapetalae</taxon>
        <taxon>rosids</taxon>
        <taxon>malvids</taxon>
        <taxon>Malvales</taxon>
        <taxon>Malvaceae</taxon>
        <taxon>Malvoideae</taxon>
        <taxon>Gossypium</taxon>
    </lineage>
</organism>
<name>A0A2P5X232_GOSBA</name>
<evidence type="ECO:0000256" key="1">
    <source>
        <dbReference type="SAM" id="MobiDB-lite"/>
    </source>
</evidence>
<protein>
    <submittedName>
        <fullName evidence="2">Uncharacterized protein</fullName>
    </submittedName>
</protein>
<evidence type="ECO:0000313" key="2">
    <source>
        <dbReference type="EMBL" id="PPR97394.1"/>
    </source>
</evidence>
<dbReference type="EMBL" id="KZ665872">
    <property type="protein sequence ID" value="PPR97394.1"/>
    <property type="molecule type" value="Genomic_DNA"/>
</dbReference>